<dbReference type="GO" id="GO:0016020">
    <property type="term" value="C:membrane"/>
    <property type="evidence" value="ECO:0007669"/>
    <property type="project" value="UniProtKB-SubCell"/>
</dbReference>
<comment type="cofactor">
    <cofactor evidence="1 13">
        <name>heme</name>
        <dbReference type="ChEBI" id="CHEBI:30413"/>
    </cofactor>
</comment>
<evidence type="ECO:0000256" key="7">
    <source>
        <dbReference type="ARBA" id="ARBA00022723"/>
    </source>
</evidence>
<comment type="similarity">
    <text evidence="4 14">Belongs to the cytochrome P450 family.</text>
</comment>
<evidence type="ECO:0000256" key="10">
    <source>
        <dbReference type="ARBA" id="ARBA00023004"/>
    </source>
</evidence>
<keyword evidence="12" id="KW-0472">Membrane</keyword>
<dbReference type="CDD" id="cd11065">
    <property type="entry name" value="CYP64-like"/>
    <property type="match status" value="1"/>
</dbReference>
<dbReference type="STRING" id="1328759.A0A5C2SD19"/>
<reference evidence="15" key="1">
    <citation type="journal article" date="2018" name="Genome Biol. Evol.">
        <title>Genomics and development of Lentinus tigrinus, a white-rot wood-decaying mushroom with dimorphic fruiting bodies.</title>
        <authorList>
            <person name="Wu B."/>
            <person name="Xu Z."/>
            <person name="Knudson A."/>
            <person name="Carlson A."/>
            <person name="Chen N."/>
            <person name="Kovaka S."/>
            <person name="LaButti K."/>
            <person name="Lipzen A."/>
            <person name="Pennachio C."/>
            <person name="Riley R."/>
            <person name="Schakwitz W."/>
            <person name="Umezawa K."/>
            <person name="Ohm R.A."/>
            <person name="Grigoriev I.V."/>
            <person name="Nagy L.G."/>
            <person name="Gibbons J."/>
            <person name="Hibbett D."/>
        </authorList>
    </citation>
    <scope>NUCLEOTIDE SEQUENCE [LARGE SCALE GENOMIC DNA]</scope>
    <source>
        <strain evidence="15">ALCF2SS1-6</strain>
    </source>
</reference>
<dbReference type="GO" id="GO:0004497">
    <property type="term" value="F:monooxygenase activity"/>
    <property type="evidence" value="ECO:0007669"/>
    <property type="project" value="UniProtKB-KW"/>
</dbReference>
<keyword evidence="5 13" id="KW-0349">Heme</keyword>
<keyword evidence="8" id="KW-1133">Transmembrane helix</keyword>
<dbReference type="InterPro" id="IPR017972">
    <property type="entry name" value="Cyt_P450_CS"/>
</dbReference>
<organism evidence="15 16">
    <name type="scientific">Lentinus tigrinus ALCF2SS1-6</name>
    <dbReference type="NCBI Taxonomy" id="1328759"/>
    <lineage>
        <taxon>Eukaryota</taxon>
        <taxon>Fungi</taxon>
        <taxon>Dikarya</taxon>
        <taxon>Basidiomycota</taxon>
        <taxon>Agaricomycotina</taxon>
        <taxon>Agaricomycetes</taxon>
        <taxon>Polyporales</taxon>
        <taxon>Polyporaceae</taxon>
        <taxon>Lentinus</taxon>
    </lineage>
</organism>
<dbReference type="PANTHER" id="PTHR46300">
    <property type="entry name" value="P450, PUTATIVE (EUROFUNG)-RELATED-RELATED"/>
    <property type="match status" value="1"/>
</dbReference>
<gene>
    <name evidence="15" type="ORF">L227DRAFT_55363</name>
</gene>
<dbReference type="PRINTS" id="PR00463">
    <property type="entry name" value="EP450I"/>
</dbReference>
<dbReference type="OrthoDB" id="2789670at2759"/>
<evidence type="ECO:0000256" key="13">
    <source>
        <dbReference type="PIRSR" id="PIRSR602401-1"/>
    </source>
</evidence>
<evidence type="ECO:0000256" key="14">
    <source>
        <dbReference type="RuleBase" id="RU000461"/>
    </source>
</evidence>
<dbReference type="InterPro" id="IPR002401">
    <property type="entry name" value="Cyt_P450_E_grp-I"/>
</dbReference>
<keyword evidence="6" id="KW-0812">Transmembrane</keyword>
<dbReference type="Pfam" id="PF00067">
    <property type="entry name" value="p450"/>
    <property type="match status" value="1"/>
</dbReference>
<feature type="binding site" description="axial binding residue" evidence="13">
    <location>
        <position position="372"/>
    </location>
    <ligand>
        <name>heme</name>
        <dbReference type="ChEBI" id="CHEBI:30413"/>
    </ligand>
    <ligandPart>
        <name>Fe</name>
        <dbReference type="ChEBI" id="CHEBI:18248"/>
    </ligandPart>
</feature>
<evidence type="ECO:0000256" key="1">
    <source>
        <dbReference type="ARBA" id="ARBA00001971"/>
    </source>
</evidence>
<evidence type="ECO:0000256" key="2">
    <source>
        <dbReference type="ARBA" id="ARBA00004167"/>
    </source>
</evidence>
<name>A0A5C2SD19_9APHY</name>
<keyword evidence="7 13" id="KW-0479">Metal-binding</keyword>
<evidence type="ECO:0000313" key="16">
    <source>
        <dbReference type="Proteomes" id="UP000313359"/>
    </source>
</evidence>
<dbReference type="InterPro" id="IPR036396">
    <property type="entry name" value="Cyt_P450_sf"/>
</dbReference>
<proteinExistence type="inferred from homology"/>
<keyword evidence="10 13" id="KW-0408">Iron</keyword>
<keyword evidence="11 14" id="KW-0503">Monooxygenase</keyword>
<keyword evidence="9 14" id="KW-0560">Oxidoreductase</keyword>
<evidence type="ECO:0000256" key="12">
    <source>
        <dbReference type="ARBA" id="ARBA00023136"/>
    </source>
</evidence>
<evidence type="ECO:0000256" key="5">
    <source>
        <dbReference type="ARBA" id="ARBA00022617"/>
    </source>
</evidence>
<dbReference type="AlphaFoldDB" id="A0A5C2SD19"/>
<dbReference type="GO" id="GO:0005506">
    <property type="term" value="F:iron ion binding"/>
    <property type="evidence" value="ECO:0007669"/>
    <property type="project" value="InterPro"/>
</dbReference>
<dbReference type="GO" id="GO:0020037">
    <property type="term" value="F:heme binding"/>
    <property type="evidence" value="ECO:0007669"/>
    <property type="project" value="InterPro"/>
</dbReference>
<protein>
    <submittedName>
        <fullName evidence="15">Cytochrome P450</fullName>
    </submittedName>
</protein>
<evidence type="ECO:0000256" key="8">
    <source>
        <dbReference type="ARBA" id="ARBA00022989"/>
    </source>
</evidence>
<dbReference type="PANTHER" id="PTHR46300:SF7">
    <property type="entry name" value="P450, PUTATIVE (EUROFUNG)-RELATED"/>
    <property type="match status" value="1"/>
</dbReference>
<dbReference type="PROSITE" id="PS00086">
    <property type="entry name" value="CYTOCHROME_P450"/>
    <property type="match status" value="1"/>
</dbReference>
<dbReference type="PRINTS" id="PR00385">
    <property type="entry name" value="P450"/>
</dbReference>
<sequence length="448" mass="50795">MSDSIVVLGSASVIMEYLDKCSANTSDRKQSILIELSGSDLNLGFMPYGNWWRRHRRAFWQYFRPQAVMNYRPVQKTMSTRYLGKLLRDPSRFKRYMRYTFSATLMKVLYDIEVADENDEYIIKVEQAVQGAAEGTLPGRFLVEVFPFLRHVPEWVPGAGFQERFAAWRAAASELKNAPVARVKDSMERQEGAPCIVREMLSKIVRSGVEGPTLVEEEEIVKDVAAVAFEAGSDTTLSTLQSVFLAMALYPNVLKHAHDELDTVVGPTRLPDFSDKDSLPYINAIIREASRWLPVIPLGVPHCTTEDDELHGYFIPKGTILMPNVWACMHDREVYPDPEVFRPERFIRDGKFDVTTVRDPFQFTFGYGRRICPGRYFAESSLFINVATVLHVFDIGLPVDEAGLPIKIVPDLTDGLLAYPQDCRCTIKPRSPEGVQLILKSLQAEQIK</sequence>
<dbReference type="InterPro" id="IPR001128">
    <property type="entry name" value="Cyt_P450"/>
</dbReference>
<dbReference type="GO" id="GO:0016705">
    <property type="term" value="F:oxidoreductase activity, acting on paired donors, with incorporation or reduction of molecular oxygen"/>
    <property type="evidence" value="ECO:0007669"/>
    <property type="project" value="InterPro"/>
</dbReference>
<dbReference type="EMBL" id="ML122261">
    <property type="protein sequence ID" value="RPD61610.1"/>
    <property type="molecule type" value="Genomic_DNA"/>
</dbReference>
<dbReference type="Gene3D" id="1.10.630.10">
    <property type="entry name" value="Cytochrome P450"/>
    <property type="match status" value="1"/>
</dbReference>
<keyword evidence="16" id="KW-1185">Reference proteome</keyword>
<dbReference type="SUPFAM" id="SSF48264">
    <property type="entry name" value="Cytochrome P450"/>
    <property type="match status" value="1"/>
</dbReference>
<evidence type="ECO:0000256" key="11">
    <source>
        <dbReference type="ARBA" id="ARBA00023033"/>
    </source>
</evidence>
<evidence type="ECO:0000256" key="4">
    <source>
        <dbReference type="ARBA" id="ARBA00010617"/>
    </source>
</evidence>
<evidence type="ECO:0000313" key="15">
    <source>
        <dbReference type="EMBL" id="RPD61610.1"/>
    </source>
</evidence>
<comment type="pathway">
    <text evidence="3">Secondary metabolite biosynthesis.</text>
</comment>
<dbReference type="InterPro" id="IPR050364">
    <property type="entry name" value="Cytochrome_P450_fung"/>
</dbReference>
<evidence type="ECO:0000256" key="6">
    <source>
        <dbReference type="ARBA" id="ARBA00022692"/>
    </source>
</evidence>
<accession>A0A5C2SD19</accession>
<comment type="subcellular location">
    <subcellularLocation>
        <location evidence="2">Membrane</location>
        <topology evidence="2">Single-pass membrane protein</topology>
    </subcellularLocation>
</comment>
<evidence type="ECO:0000256" key="3">
    <source>
        <dbReference type="ARBA" id="ARBA00005179"/>
    </source>
</evidence>
<dbReference type="Proteomes" id="UP000313359">
    <property type="component" value="Unassembled WGS sequence"/>
</dbReference>
<evidence type="ECO:0000256" key="9">
    <source>
        <dbReference type="ARBA" id="ARBA00023002"/>
    </source>
</evidence>